<evidence type="ECO:0000313" key="2">
    <source>
        <dbReference type="Proteomes" id="UP000297753"/>
    </source>
</evidence>
<dbReference type="RefSeq" id="WP_167489326.1">
    <property type="nucleotide sequence ID" value="NZ_SATR01000021.1"/>
</dbReference>
<gene>
    <name evidence="1" type="ORF">ELS82_14230</name>
</gene>
<dbReference type="Proteomes" id="UP000297753">
    <property type="component" value="Unassembled WGS sequence"/>
</dbReference>
<reference evidence="1 2" key="1">
    <citation type="submission" date="2019-01" db="EMBL/GenBank/DDBJ databases">
        <title>Vibrio BEI176 sp. nov, a marine bacterium isolated from China: eastern marignal seas.</title>
        <authorList>
            <person name="Li B."/>
        </authorList>
    </citation>
    <scope>NUCLEOTIDE SEQUENCE [LARGE SCALE GENOMIC DNA]</scope>
    <source>
        <strain evidence="1 2">BEI176</strain>
    </source>
</reference>
<organism evidence="1 2">
    <name type="scientific">Vibrio ouci</name>
    <dbReference type="NCBI Taxonomy" id="2499078"/>
    <lineage>
        <taxon>Bacteria</taxon>
        <taxon>Pseudomonadati</taxon>
        <taxon>Pseudomonadota</taxon>
        <taxon>Gammaproteobacteria</taxon>
        <taxon>Vibrionales</taxon>
        <taxon>Vibrionaceae</taxon>
        <taxon>Vibrio</taxon>
    </lineage>
</organism>
<protein>
    <submittedName>
        <fullName evidence="1">Uncharacterized protein</fullName>
    </submittedName>
</protein>
<proteinExistence type="predicted"/>
<name>A0A4Y8WE23_9VIBR</name>
<dbReference type="AlphaFoldDB" id="A0A4Y8WE23"/>
<accession>A0A4Y8WE23</accession>
<comment type="caution">
    <text evidence="1">The sequence shown here is derived from an EMBL/GenBank/DDBJ whole genome shotgun (WGS) entry which is preliminary data.</text>
</comment>
<evidence type="ECO:0000313" key="1">
    <source>
        <dbReference type="EMBL" id="TFH90883.1"/>
    </source>
</evidence>
<sequence>MATLEGAAAIEEVKSVNFSQAHGGIESVSQSMDNSTFLLSAGERVIQPQQNKELSSLFQEQNYLHTLISVTYS</sequence>
<keyword evidence="2" id="KW-1185">Reference proteome</keyword>
<dbReference type="EMBL" id="SATR01000021">
    <property type="protein sequence ID" value="TFH90883.1"/>
    <property type="molecule type" value="Genomic_DNA"/>
</dbReference>